<feature type="transmembrane region" description="Helical" evidence="1">
    <location>
        <begin position="161"/>
        <end position="181"/>
    </location>
</feature>
<feature type="transmembrane region" description="Helical" evidence="1">
    <location>
        <begin position="111"/>
        <end position="130"/>
    </location>
</feature>
<keyword evidence="1" id="KW-0812">Transmembrane</keyword>
<accession>A0A6I4SMJ6</accession>
<evidence type="ECO:0000313" key="2">
    <source>
        <dbReference type="EMBL" id="MXO56995.1"/>
    </source>
</evidence>
<comment type="caution">
    <text evidence="2">The sequence shown here is derived from an EMBL/GenBank/DDBJ whole genome shotgun (WGS) entry which is preliminary data.</text>
</comment>
<dbReference type="GO" id="GO:0016020">
    <property type="term" value="C:membrane"/>
    <property type="evidence" value="ECO:0007669"/>
    <property type="project" value="InterPro"/>
</dbReference>
<dbReference type="Proteomes" id="UP000468943">
    <property type="component" value="Unassembled WGS sequence"/>
</dbReference>
<organism evidence="2 3">
    <name type="scientific">Pontixanthobacter gangjinensis</name>
    <dbReference type="NCBI Taxonomy" id="1028742"/>
    <lineage>
        <taxon>Bacteria</taxon>
        <taxon>Pseudomonadati</taxon>
        <taxon>Pseudomonadota</taxon>
        <taxon>Alphaproteobacteria</taxon>
        <taxon>Sphingomonadales</taxon>
        <taxon>Erythrobacteraceae</taxon>
        <taxon>Pontixanthobacter</taxon>
    </lineage>
</organism>
<reference evidence="2 3" key="1">
    <citation type="submission" date="2019-12" db="EMBL/GenBank/DDBJ databases">
        <title>Genomic-based taxomic classification of the family Erythrobacteraceae.</title>
        <authorList>
            <person name="Xu L."/>
        </authorList>
    </citation>
    <scope>NUCLEOTIDE SEQUENCE [LARGE SCALE GENOMIC DNA]</scope>
    <source>
        <strain evidence="2 3">JCM 17802</strain>
    </source>
</reference>
<sequence length="197" mass="21210">MFRSIGYNLKHLLDFKGRDGRTVFWFYFLFVVLLNVIILIATVAPAFLSIIGEIAATGAQTGNSAALEAAALEKMIGIGLPTTLVKTSLAIAAMNIILLSASFVRRAHDSGLPGMLLVIPLGLQLVWMYFSYSQLGGLDKTMRAAIEAREANLETGVQVGMIAQDLLGWLAVLIVIVIGILKTQQGSNQYGEAAQQL</sequence>
<dbReference type="InterPro" id="IPR008523">
    <property type="entry name" value="DUF805"/>
</dbReference>
<gene>
    <name evidence="2" type="ORF">GRI36_08870</name>
</gene>
<keyword evidence="1" id="KW-1133">Transmembrane helix</keyword>
<evidence type="ECO:0000256" key="1">
    <source>
        <dbReference type="SAM" id="Phobius"/>
    </source>
</evidence>
<dbReference type="Pfam" id="PF05656">
    <property type="entry name" value="DUF805"/>
    <property type="match status" value="1"/>
</dbReference>
<feature type="transmembrane region" description="Helical" evidence="1">
    <location>
        <begin position="84"/>
        <end position="104"/>
    </location>
</feature>
<name>A0A6I4SMJ6_9SPHN</name>
<dbReference type="OrthoDB" id="9812349at2"/>
<dbReference type="EMBL" id="WTYS01000001">
    <property type="protein sequence ID" value="MXO56995.1"/>
    <property type="molecule type" value="Genomic_DNA"/>
</dbReference>
<keyword evidence="1" id="KW-0472">Membrane</keyword>
<protein>
    <submittedName>
        <fullName evidence="2">DUF805 domain-containing protein</fullName>
    </submittedName>
</protein>
<dbReference type="AlphaFoldDB" id="A0A6I4SMJ6"/>
<evidence type="ECO:0000313" key="3">
    <source>
        <dbReference type="Proteomes" id="UP000468943"/>
    </source>
</evidence>
<proteinExistence type="predicted"/>
<dbReference type="RefSeq" id="WP_160598132.1">
    <property type="nucleotide sequence ID" value="NZ_WTYS01000001.1"/>
</dbReference>
<feature type="transmembrane region" description="Helical" evidence="1">
    <location>
        <begin position="24"/>
        <end position="48"/>
    </location>
</feature>
<keyword evidence="3" id="KW-1185">Reference proteome</keyword>